<dbReference type="PROSITE" id="PS01125">
    <property type="entry name" value="ROK"/>
    <property type="match status" value="1"/>
</dbReference>
<dbReference type="EMBL" id="LT629758">
    <property type="protein sequence ID" value="SDS24049.1"/>
    <property type="molecule type" value="Genomic_DNA"/>
</dbReference>
<comment type="similarity">
    <text evidence="1">Belongs to the ROK (NagC/XylR) family.</text>
</comment>
<dbReference type="PANTHER" id="PTHR18964:SF173">
    <property type="entry name" value="GLUCOKINASE"/>
    <property type="match status" value="1"/>
</dbReference>
<evidence type="ECO:0000313" key="2">
    <source>
        <dbReference type="EMBL" id="SDS24049.1"/>
    </source>
</evidence>
<keyword evidence="2" id="KW-0418">Kinase</keyword>
<protein>
    <submittedName>
        <fullName evidence="2">Sugar kinase of the NBD/HSP70 family, may contain an N-terminal HTH domain</fullName>
    </submittedName>
</protein>
<proteinExistence type="inferred from homology"/>
<evidence type="ECO:0000313" key="3">
    <source>
        <dbReference type="Proteomes" id="UP000198688"/>
    </source>
</evidence>
<gene>
    <name evidence="2" type="ORF">SAMN04489716_0334</name>
</gene>
<name>A0A1H1QMA9_9ACTN</name>
<dbReference type="STRING" id="113562.SAMN04489716_0334"/>
<dbReference type="Pfam" id="PF00480">
    <property type="entry name" value="ROK"/>
    <property type="match status" value="1"/>
</dbReference>
<dbReference type="InterPro" id="IPR043129">
    <property type="entry name" value="ATPase_NBD"/>
</dbReference>
<reference evidence="2 3" key="1">
    <citation type="submission" date="2016-10" db="EMBL/GenBank/DDBJ databases">
        <authorList>
            <person name="de Groot N.N."/>
        </authorList>
    </citation>
    <scope>NUCLEOTIDE SEQUENCE [LARGE SCALE GENOMIC DNA]</scope>
    <source>
        <strain evidence="2 3">DSM 43941</strain>
    </source>
</reference>
<dbReference type="InterPro" id="IPR049874">
    <property type="entry name" value="ROK_cs"/>
</dbReference>
<dbReference type="Gene3D" id="3.30.420.40">
    <property type="match status" value="2"/>
</dbReference>
<dbReference type="GO" id="GO:0016301">
    <property type="term" value="F:kinase activity"/>
    <property type="evidence" value="ECO:0007669"/>
    <property type="project" value="UniProtKB-KW"/>
</dbReference>
<keyword evidence="2" id="KW-0808">Transferase</keyword>
<dbReference type="Proteomes" id="UP000198688">
    <property type="component" value="Chromosome I"/>
</dbReference>
<dbReference type="InterPro" id="IPR000600">
    <property type="entry name" value="ROK"/>
</dbReference>
<dbReference type="AlphaFoldDB" id="A0A1H1QMA9"/>
<evidence type="ECO:0000256" key="1">
    <source>
        <dbReference type="ARBA" id="ARBA00006479"/>
    </source>
</evidence>
<accession>A0A1H1QMA9</accession>
<dbReference type="SUPFAM" id="SSF53067">
    <property type="entry name" value="Actin-like ATPase domain"/>
    <property type="match status" value="1"/>
</dbReference>
<sequence length="370" mass="38641">MTNEPAIRAHLLPETESSISLKTVDQAETVRTPSSWVVVGLDNGGTCNNATVLDATGQFLVNNLVENPSRVLDGPESAVEALAEAFKNILELTSTPLSLVRAVGLDTPGPASAHGVISSKGATNFNQVSWHGFDIRGALETRLGLPVVYNNDGNAAALYAHYQHFGAVAGENSSVAAIVGTGLGGGVVEAGQVVRGSAGMAGELGHVQIPLHGVLEDDQPVPQCNCGFAGDVESIASLTGIRNNLLPYWLSRFPDHPLAGEPIEKAAKALRGYGEKDDALALAVFGQQAKAIGKLFTIAANFTDPSAYFLGGGVVEAQPHFRQWFLNNVRENTELRDEQKAVATFALVPDRDMAGARGAAVAALAEASAV</sequence>
<organism evidence="2 3">
    <name type="scientific">Actinoplanes derwentensis</name>
    <dbReference type="NCBI Taxonomy" id="113562"/>
    <lineage>
        <taxon>Bacteria</taxon>
        <taxon>Bacillati</taxon>
        <taxon>Actinomycetota</taxon>
        <taxon>Actinomycetes</taxon>
        <taxon>Micromonosporales</taxon>
        <taxon>Micromonosporaceae</taxon>
        <taxon>Actinoplanes</taxon>
    </lineage>
</organism>
<keyword evidence="3" id="KW-1185">Reference proteome</keyword>
<dbReference type="PANTHER" id="PTHR18964">
    <property type="entry name" value="ROK (REPRESSOR, ORF, KINASE) FAMILY"/>
    <property type="match status" value="1"/>
</dbReference>